<dbReference type="AlphaFoldDB" id="A0A4Y7T0U5"/>
<gene>
    <name evidence="1" type="ORF">FA13DRAFT_856227</name>
</gene>
<reference evidence="1 2" key="1">
    <citation type="journal article" date="2019" name="Nat. Ecol. Evol.">
        <title>Megaphylogeny resolves global patterns of mushroom evolution.</title>
        <authorList>
            <person name="Varga T."/>
            <person name="Krizsan K."/>
            <person name="Foldi C."/>
            <person name="Dima B."/>
            <person name="Sanchez-Garcia M."/>
            <person name="Sanchez-Ramirez S."/>
            <person name="Szollosi G.J."/>
            <person name="Szarkandi J.G."/>
            <person name="Papp V."/>
            <person name="Albert L."/>
            <person name="Andreopoulos W."/>
            <person name="Angelini C."/>
            <person name="Antonin V."/>
            <person name="Barry K.W."/>
            <person name="Bougher N.L."/>
            <person name="Buchanan P."/>
            <person name="Buyck B."/>
            <person name="Bense V."/>
            <person name="Catcheside P."/>
            <person name="Chovatia M."/>
            <person name="Cooper J."/>
            <person name="Damon W."/>
            <person name="Desjardin D."/>
            <person name="Finy P."/>
            <person name="Geml J."/>
            <person name="Haridas S."/>
            <person name="Hughes K."/>
            <person name="Justo A."/>
            <person name="Karasinski D."/>
            <person name="Kautmanova I."/>
            <person name="Kiss B."/>
            <person name="Kocsube S."/>
            <person name="Kotiranta H."/>
            <person name="LaButti K.M."/>
            <person name="Lechner B.E."/>
            <person name="Liimatainen K."/>
            <person name="Lipzen A."/>
            <person name="Lukacs Z."/>
            <person name="Mihaltcheva S."/>
            <person name="Morgado L.N."/>
            <person name="Niskanen T."/>
            <person name="Noordeloos M.E."/>
            <person name="Ohm R.A."/>
            <person name="Ortiz-Santana B."/>
            <person name="Ovrebo C."/>
            <person name="Racz N."/>
            <person name="Riley R."/>
            <person name="Savchenko A."/>
            <person name="Shiryaev A."/>
            <person name="Soop K."/>
            <person name="Spirin V."/>
            <person name="Szebenyi C."/>
            <person name="Tomsovsky M."/>
            <person name="Tulloss R.E."/>
            <person name="Uehling J."/>
            <person name="Grigoriev I.V."/>
            <person name="Vagvolgyi C."/>
            <person name="Papp T."/>
            <person name="Martin F.M."/>
            <person name="Miettinen O."/>
            <person name="Hibbett D.S."/>
            <person name="Nagy L.G."/>
        </authorList>
    </citation>
    <scope>NUCLEOTIDE SEQUENCE [LARGE SCALE GENOMIC DNA]</scope>
    <source>
        <strain evidence="1 2">FP101781</strain>
    </source>
</reference>
<sequence>MSDEELDHWIANTNATLKFVGAEPNVPGTLRKRGAQSTRLVYCTLRTGGTCGGTCTVYNGNAACVNAPGTACIQASSPIAFCSKQNCGDPCTQLANCLAWMSDGFCATPDTGSMIVPFT</sequence>
<protein>
    <submittedName>
        <fullName evidence="1">Uncharacterized protein</fullName>
    </submittedName>
</protein>
<evidence type="ECO:0000313" key="2">
    <source>
        <dbReference type="Proteomes" id="UP000298030"/>
    </source>
</evidence>
<dbReference type="Proteomes" id="UP000298030">
    <property type="component" value="Unassembled WGS sequence"/>
</dbReference>
<dbReference type="EMBL" id="QPFP01000037">
    <property type="protein sequence ID" value="TEB27763.1"/>
    <property type="molecule type" value="Genomic_DNA"/>
</dbReference>
<name>A0A4Y7T0U5_COPMI</name>
<proteinExistence type="predicted"/>
<accession>A0A4Y7T0U5</accession>
<organism evidence="1 2">
    <name type="scientific">Coprinellus micaceus</name>
    <name type="common">Glistening ink-cap mushroom</name>
    <name type="synonym">Coprinus micaceus</name>
    <dbReference type="NCBI Taxonomy" id="71717"/>
    <lineage>
        <taxon>Eukaryota</taxon>
        <taxon>Fungi</taxon>
        <taxon>Dikarya</taxon>
        <taxon>Basidiomycota</taxon>
        <taxon>Agaricomycotina</taxon>
        <taxon>Agaricomycetes</taxon>
        <taxon>Agaricomycetidae</taxon>
        <taxon>Agaricales</taxon>
        <taxon>Agaricineae</taxon>
        <taxon>Psathyrellaceae</taxon>
        <taxon>Coprinellus</taxon>
    </lineage>
</organism>
<keyword evidence="2" id="KW-1185">Reference proteome</keyword>
<comment type="caution">
    <text evidence="1">The sequence shown here is derived from an EMBL/GenBank/DDBJ whole genome shotgun (WGS) entry which is preliminary data.</text>
</comment>
<evidence type="ECO:0000313" key="1">
    <source>
        <dbReference type="EMBL" id="TEB27763.1"/>
    </source>
</evidence>
<dbReference type="OrthoDB" id="2985022at2759"/>